<dbReference type="SUPFAM" id="SSF57667">
    <property type="entry name" value="beta-beta-alpha zinc fingers"/>
    <property type="match status" value="2"/>
</dbReference>
<dbReference type="Pfam" id="PF00096">
    <property type="entry name" value="zf-C2H2"/>
    <property type="match status" value="1"/>
</dbReference>
<dbReference type="GO" id="GO:0000977">
    <property type="term" value="F:RNA polymerase II transcription regulatory region sequence-specific DNA binding"/>
    <property type="evidence" value="ECO:0007669"/>
    <property type="project" value="TreeGrafter"/>
</dbReference>
<dbReference type="Proteomes" id="UP001432322">
    <property type="component" value="Unassembled WGS sequence"/>
</dbReference>
<dbReference type="PROSITE" id="PS50157">
    <property type="entry name" value="ZINC_FINGER_C2H2_2"/>
    <property type="match status" value="2"/>
</dbReference>
<dbReference type="PANTHER" id="PTHR24409">
    <property type="entry name" value="ZINC FINGER PROTEIN 142"/>
    <property type="match status" value="1"/>
</dbReference>
<evidence type="ECO:0000256" key="2">
    <source>
        <dbReference type="ARBA" id="ARBA00022737"/>
    </source>
</evidence>
<evidence type="ECO:0000256" key="5">
    <source>
        <dbReference type="PROSITE-ProRule" id="PRU00042"/>
    </source>
</evidence>
<protein>
    <recommendedName>
        <fullName evidence="7">C2H2-type domain-containing protein</fullName>
    </recommendedName>
</protein>
<dbReference type="PROSITE" id="PS00028">
    <property type="entry name" value="ZINC_FINGER_C2H2_1"/>
    <property type="match status" value="3"/>
</dbReference>
<evidence type="ECO:0000256" key="4">
    <source>
        <dbReference type="ARBA" id="ARBA00022833"/>
    </source>
</evidence>
<evidence type="ECO:0000256" key="3">
    <source>
        <dbReference type="ARBA" id="ARBA00022771"/>
    </source>
</evidence>
<dbReference type="SMART" id="SM00355">
    <property type="entry name" value="ZnF_C2H2"/>
    <property type="match status" value="4"/>
</dbReference>
<feature type="region of interest" description="Disordered" evidence="6">
    <location>
        <begin position="189"/>
        <end position="209"/>
    </location>
</feature>
<dbReference type="GO" id="GO:0000981">
    <property type="term" value="F:DNA-binding transcription factor activity, RNA polymerase II-specific"/>
    <property type="evidence" value="ECO:0007669"/>
    <property type="project" value="TreeGrafter"/>
</dbReference>
<evidence type="ECO:0000256" key="6">
    <source>
        <dbReference type="SAM" id="MobiDB-lite"/>
    </source>
</evidence>
<keyword evidence="2" id="KW-0677">Repeat</keyword>
<keyword evidence="1" id="KW-0479">Metal-binding</keyword>
<dbReference type="EMBL" id="BTSY01000007">
    <property type="protein sequence ID" value="GMT36565.1"/>
    <property type="molecule type" value="Genomic_DNA"/>
</dbReference>
<gene>
    <name evidence="8" type="ORF">PFISCL1PPCAC_27862</name>
</gene>
<feature type="compositionally biased region" description="Acidic residues" evidence="6">
    <location>
        <begin position="189"/>
        <end position="198"/>
    </location>
</feature>
<comment type="caution">
    <text evidence="8">The sequence shown here is derived from an EMBL/GenBank/DDBJ whole genome shotgun (WGS) entry which is preliminary data.</text>
</comment>
<reference evidence="8" key="1">
    <citation type="submission" date="2023-10" db="EMBL/GenBank/DDBJ databases">
        <title>Genome assembly of Pristionchus species.</title>
        <authorList>
            <person name="Yoshida K."/>
            <person name="Sommer R.J."/>
        </authorList>
    </citation>
    <scope>NUCLEOTIDE SEQUENCE</scope>
    <source>
        <strain evidence="8">RS5133</strain>
    </source>
</reference>
<keyword evidence="9" id="KW-1185">Reference proteome</keyword>
<organism evidence="8 9">
    <name type="scientific">Pristionchus fissidentatus</name>
    <dbReference type="NCBI Taxonomy" id="1538716"/>
    <lineage>
        <taxon>Eukaryota</taxon>
        <taxon>Metazoa</taxon>
        <taxon>Ecdysozoa</taxon>
        <taxon>Nematoda</taxon>
        <taxon>Chromadorea</taxon>
        <taxon>Rhabditida</taxon>
        <taxon>Rhabditina</taxon>
        <taxon>Diplogasteromorpha</taxon>
        <taxon>Diplogasteroidea</taxon>
        <taxon>Neodiplogasteridae</taxon>
        <taxon>Pristionchus</taxon>
    </lineage>
</organism>
<dbReference type="Gene3D" id="3.30.160.60">
    <property type="entry name" value="Classic Zinc Finger"/>
    <property type="match status" value="2"/>
</dbReference>
<dbReference type="GO" id="GO:0008270">
    <property type="term" value="F:zinc ion binding"/>
    <property type="evidence" value="ECO:0007669"/>
    <property type="project" value="UniProtKB-KW"/>
</dbReference>
<evidence type="ECO:0000259" key="7">
    <source>
        <dbReference type="PROSITE" id="PS50157"/>
    </source>
</evidence>
<dbReference type="GO" id="GO:0005634">
    <property type="term" value="C:nucleus"/>
    <property type="evidence" value="ECO:0007669"/>
    <property type="project" value="TreeGrafter"/>
</dbReference>
<dbReference type="PANTHER" id="PTHR24409:SF295">
    <property type="entry name" value="AZ2-RELATED"/>
    <property type="match status" value="1"/>
</dbReference>
<evidence type="ECO:0000313" key="9">
    <source>
        <dbReference type="Proteomes" id="UP001432322"/>
    </source>
</evidence>
<accession>A0AAV5X0X4</accession>
<proteinExistence type="predicted"/>
<feature type="non-terminal residue" evidence="8">
    <location>
        <position position="1"/>
    </location>
</feature>
<name>A0AAV5X0X4_9BILA</name>
<keyword evidence="4" id="KW-0862">Zinc</keyword>
<evidence type="ECO:0000256" key="1">
    <source>
        <dbReference type="ARBA" id="ARBA00022723"/>
    </source>
</evidence>
<sequence>EDKESKLKFVADGIAKAKTLYTDPTASAIEQALSFIERVVRAGSTCQLMEIHLRNMDISVKNIKLTDLKERDDGLRQLVYVLIEAFKFAMEPFIECDISQQYPGVAQEQEGDWESQLDATSNHLPELRDPKLEEVEEDTQPVDSIEMESNNFNCEMPSTSQQQTMQNSYYEWMDEKIKQEDLIDSADMDLNDDGDDYSGEPAGEANEQAEMSRDYSSGLVPSAAANRISSAASVRVKSLLAMAALQQKKMMWKPVANEEGKYPCSVCDQTFYTKDEVCRHVYTHKKGVQCRVCKIFLDTQGELQYHTVMNHSHSCDICKKKFNTKLDLVRHCRAHERLPCPFCKSLLRTKQTLRQHLQVKHKGRTLPSKAPTKSKRPTARKPAPTKTVPLTEQ</sequence>
<evidence type="ECO:0000313" key="8">
    <source>
        <dbReference type="EMBL" id="GMT36565.1"/>
    </source>
</evidence>
<feature type="domain" description="C2H2-type" evidence="7">
    <location>
        <begin position="313"/>
        <end position="335"/>
    </location>
</feature>
<dbReference type="AlphaFoldDB" id="A0AAV5X0X4"/>
<feature type="region of interest" description="Disordered" evidence="6">
    <location>
        <begin position="357"/>
        <end position="393"/>
    </location>
</feature>
<feature type="domain" description="C2H2-type" evidence="7">
    <location>
        <begin position="262"/>
        <end position="284"/>
    </location>
</feature>
<dbReference type="InterPro" id="IPR013087">
    <property type="entry name" value="Znf_C2H2_type"/>
</dbReference>
<keyword evidence="3 5" id="KW-0863">Zinc-finger</keyword>
<dbReference type="InterPro" id="IPR036236">
    <property type="entry name" value="Znf_C2H2_sf"/>
</dbReference>